<name>A0A9X6ST17_BACCE</name>
<dbReference type="Proteomes" id="UP000219922">
    <property type="component" value="Unassembled WGS sequence"/>
</dbReference>
<protein>
    <submittedName>
        <fullName evidence="1">Uncharacterized protein</fullName>
    </submittedName>
</protein>
<proteinExistence type="predicted"/>
<sequence>MHIKYSEEESRTVIYPKVKQDSNFNPLHNASAVITEHMNSVTILHRLQNDEGRWQMVQFSAMNKQELQQYIDELQKICNRIG</sequence>
<reference evidence="1 2" key="1">
    <citation type="submission" date="2017-09" db="EMBL/GenBank/DDBJ databases">
        <title>Large-scale bioinformatics analysis of Bacillus genomes uncovers conserved roles of natural products in bacterial physiology.</title>
        <authorList>
            <consortium name="Agbiome Team Llc"/>
            <person name="Bleich R.M."/>
            <person name="Grubbs K.J."/>
            <person name="Santa Maria K.C."/>
            <person name="Allen S.E."/>
            <person name="Farag S."/>
            <person name="Shank E.A."/>
            <person name="Bowers A."/>
        </authorList>
    </citation>
    <scope>NUCLEOTIDE SEQUENCE [LARGE SCALE GENOMIC DNA]</scope>
    <source>
        <strain evidence="1 2">AFS092789</strain>
    </source>
</reference>
<dbReference type="EMBL" id="NVMX01000151">
    <property type="protein sequence ID" value="PDZ94633.1"/>
    <property type="molecule type" value="Genomic_DNA"/>
</dbReference>
<comment type="caution">
    <text evidence="1">The sequence shown here is derived from an EMBL/GenBank/DDBJ whole genome shotgun (WGS) entry which is preliminary data.</text>
</comment>
<dbReference type="RefSeq" id="WP_098006856.1">
    <property type="nucleotide sequence ID" value="NZ_NVMX01000151.1"/>
</dbReference>
<dbReference type="AlphaFoldDB" id="A0A9X6ST17"/>
<organism evidence="1 2">
    <name type="scientific">Bacillus cereus</name>
    <dbReference type="NCBI Taxonomy" id="1396"/>
    <lineage>
        <taxon>Bacteria</taxon>
        <taxon>Bacillati</taxon>
        <taxon>Bacillota</taxon>
        <taxon>Bacilli</taxon>
        <taxon>Bacillales</taxon>
        <taxon>Bacillaceae</taxon>
        <taxon>Bacillus</taxon>
        <taxon>Bacillus cereus group</taxon>
    </lineage>
</organism>
<gene>
    <name evidence="1" type="ORF">CON36_32845</name>
</gene>
<accession>A0A9X6ST17</accession>
<evidence type="ECO:0000313" key="2">
    <source>
        <dbReference type="Proteomes" id="UP000219922"/>
    </source>
</evidence>
<evidence type="ECO:0000313" key="1">
    <source>
        <dbReference type="EMBL" id="PDZ94633.1"/>
    </source>
</evidence>